<feature type="domain" description="Alpha-carbonic anhydrase" evidence="2">
    <location>
        <begin position="1"/>
        <end position="248"/>
    </location>
</feature>
<evidence type="ECO:0000256" key="1">
    <source>
        <dbReference type="ARBA" id="ARBA00010718"/>
    </source>
</evidence>
<keyword evidence="3" id="KW-1185">Reference proteome</keyword>
<reference evidence="4" key="1">
    <citation type="submission" date="2025-08" db="UniProtKB">
        <authorList>
            <consortium name="RefSeq"/>
        </authorList>
    </citation>
    <scope>IDENTIFICATION</scope>
    <source>
        <tissue evidence="4">Thorax and Abdomen</tissue>
    </source>
</reference>
<dbReference type="GO" id="GO:0005737">
    <property type="term" value="C:cytoplasm"/>
    <property type="evidence" value="ECO:0007669"/>
    <property type="project" value="TreeGrafter"/>
</dbReference>
<evidence type="ECO:0000259" key="2">
    <source>
        <dbReference type="PROSITE" id="PS51144"/>
    </source>
</evidence>
<sequence>MNNQPSRKQLGQSPINLDEENVIGIQLPPLIMSGHWSQDGYTTLVNTGSTARITLGGERIPATIRGGPFGDDVYQLDEVTFRWGSADCMGAEHTLNGTWFTMEAQALHWNLRYGALEKCWDKRDGLAICAYFLQVYQLPAWEENPLFSKITDNLDKVIQPGISAKITPNSLCWMRQACQTPGYYTYQGSITTSPYHECVTWIIFPEPVRISEHQARMFRSLRNKYGSCIRENHRPVQHLNGRTVYYAS</sequence>
<dbReference type="Proteomes" id="UP000829291">
    <property type="component" value="Chromosome 1"/>
</dbReference>
<name>A0A6J0CDX8_NEOLC</name>
<dbReference type="InParanoid" id="A0A6J0CDX8"/>
<dbReference type="PROSITE" id="PS51144">
    <property type="entry name" value="ALPHA_CA_2"/>
    <property type="match status" value="1"/>
</dbReference>
<dbReference type="KEGG" id="nlo:107227618"/>
<accession>A0A6J0CDX8</accession>
<dbReference type="FunCoup" id="A0A6J0CDX8">
    <property type="interactions" value="123"/>
</dbReference>
<dbReference type="PANTHER" id="PTHR18952">
    <property type="entry name" value="CARBONIC ANHYDRASE"/>
    <property type="match status" value="1"/>
</dbReference>
<dbReference type="InterPro" id="IPR001148">
    <property type="entry name" value="CA_dom"/>
</dbReference>
<gene>
    <name evidence="4" type="primary">LOC107227618</name>
</gene>
<dbReference type="Gene3D" id="3.10.200.10">
    <property type="entry name" value="Alpha carbonic anhydrase"/>
    <property type="match status" value="1"/>
</dbReference>
<dbReference type="CDD" id="cd00326">
    <property type="entry name" value="alpha_CA"/>
    <property type="match status" value="1"/>
</dbReference>
<dbReference type="SUPFAM" id="SSF51069">
    <property type="entry name" value="Carbonic anhydrase"/>
    <property type="match status" value="1"/>
</dbReference>
<dbReference type="GO" id="GO:0008270">
    <property type="term" value="F:zinc ion binding"/>
    <property type="evidence" value="ECO:0007669"/>
    <property type="project" value="InterPro"/>
</dbReference>
<proteinExistence type="inferred from homology"/>
<protein>
    <submittedName>
        <fullName evidence="4">Carbonic anhydrase 1-like</fullName>
    </submittedName>
</protein>
<dbReference type="GeneID" id="107227618"/>
<dbReference type="OrthoDB" id="429145at2759"/>
<dbReference type="AlphaFoldDB" id="A0A6J0CDX8"/>
<dbReference type="GO" id="GO:0004089">
    <property type="term" value="F:carbonate dehydratase activity"/>
    <property type="evidence" value="ECO:0007669"/>
    <property type="project" value="InterPro"/>
</dbReference>
<dbReference type="PANTHER" id="PTHR18952:SF114">
    <property type="entry name" value="CARBONIC ANHYDRASE 3, ISOFORM A"/>
    <property type="match status" value="1"/>
</dbReference>
<dbReference type="Pfam" id="PF00194">
    <property type="entry name" value="Carb_anhydrase"/>
    <property type="match status" value="1"/>
</dbReference>
<dbReference type="RefSeq" id="XP_015524304.1">
    <property type="nucleotide sequence ID" value="XM_015668818.2"/>
</dbReference>
<organism evidence="4">
    <name type="scientific">Neodiprion lecontei</name>
    <name type="common">Redheaded pine sawfly</name>
    <dbReference type="NCBI Taxonomy" id="441921"/>
    <lineage>
        <taxon>Eukaryota</taxon>
        <taxon>Metazoa</taxon>
        <taxon>Ecdysozoa</taxon>
        <taxon>Arthropoda</taxon>
        <taxon>Hexapoda</taxon>
        <taxon>Insecta</taxon>
        <taxon>Pterygota</taxon>
        <taxon>Neoptera</taxon>
        <taxon>Endopterygota</taxon>
        <taxon>Hymenoptera</taxon>
        <taxon>Tenthredinoidea</taxon>
        <taxon>Diprionidae</taxon>
        <taxon>Diprioninae</taxon>
        <taxon>Neodiprion</taxon>
    </lineage>
</organism>
<comment type="similarity">
    <text evidence="1">Belongs to the alpha-carbonic anhydrase family.</text>
</comment>
<dbReference type="InterPro" id="IPR023561">
    <property type="entry name" value="Carbonic_anhydrase_a-class"/>
</dbReference>
<dbReference type="SMART" id="SM01057">
    <property type="entry name" value="Carb_anhydrase"/>
    <property type="match status" value="1"/>
</dbReference>
<evidence type="ECO:0000313" key="4">
    <source>
        <dbReference type="RefSeq" id="XP_015524304.1"/>
    </source>
</evidence>
<evidence type="ECO:0000313" key="3">
    <source>
        <dbReference type="Proteomes" id="UP000829291"/>
    </source>
</evidence>
<dbReference type="InterPro" id="IPR036398">
    <property type="entry name" value="CA_dom_sf"/>
</dbReference>